<evidence type="ECO:0000313" key="3">
    <source>
        <dbReference type="Proteomes" id="UP000799764"/>
    </source>
</evidence>
<evidence type="ECO:0000313" key="2">
    <source>
        <dbReference type="EMBL" id="KAF2445522.1"/>
    </source>
</evidence>
<dbReference type="EMBL" id="MU001499">
    <property type="protein sequence ID" value="KAF2445522.1"/>
    <property type="molecule type" value="Genomic_DNA"/>
</dbReference>
<gene>
    <name evidence="2" type="ORF">P171DRAFT_266829</name>
</gene>
<accession>A0A9P4UDU4</accession>
<dbReference type="Proteomes" id="UP000799764">
    <property type="component" value="Unassembled WGS sequence"/>
</dbReference>
<feature type="compositionally biased region" description="Low complexity" evidence="1">
    <location>
        <begin position="75"/>
        <end position="89"/>
    </location>
</feature>
<dbReference type="AlphaFoldDB" id="A0A9P4UDU4"/>
<keyword evidence="3" id="KW-1185">Reference proteome</keyword>
<evidence type="ECO:0000256" key="1">
    <source>
        <dbReference type="SAM" id="MobiDB-lite"/>
    </source>
</evidence>
<reference evidence="2" key="1">
    <citation type="journal article" date="2020" name="Stud. Mycol.">
        <title>101 Dothideomycetes genomes: a test case for predicting lifestyles and emergence of pathogens.</title>
        <authorList>
            <person name="Haridas S."/>
            <person name="Albert R."/>
            <person name="Binder M."/>
            <person name="Bloem J."/>
            <person name="Labutti K."/>
            <person name="Salamov A."/>
            <person name="Andreopoulos B."/>
            <person name="Baker S."/>
            <person name="Barry K."/>
            <person name="Bills G."/>
            <person name="Bluhm B."/>
            <person name="Cannon C."/>
            <person name="Castanera R."/>
            <person name="Culley D."/>
            <person name="Daum C."/>
            <person name="Ezra D."/>
            <person name="Gonzalez J."/>
            <person name="Henrissat B."/>
            <person name="Kuo A."/>
            <person name="Liang C."/>
            <person name="Lipzen A."/>
            <person name="Lutzoni F."/>
            <person name="Magnuson J."/>
            <person name="Mondo S."/>
            <person name="Nolan M."/>
            <person name="Ohm R."/>
            <person name="Pangilinan J."/>
            <person name="Park H.-J."/>
            <person name="Ramirez L."/>
            <person name="Alfaro M."/>
            <person name="Sun H."/>
            <person name="Tritt A."/>
            <person name="Yoshinaga Y."/>
            <person name="Zwiers L.-H."/>
            <person name="Turgeon B."/>
            <person name="Goodwin S."/>
            <person name="Spatafora J."/>
            <person name="Crous P."/>
            <person name="Grigoriev I."/>
        </authorList>
    </citation>
    <scope>NUCLEOTIDE SEQUENCE</scope>
    <source>
        <strain evidence="2">CBS 690.94</strain>
    </source>
</reference>
<protein>
    <submittedName>
        <fullName evidence="2">Uncharacterized protein</fullName>
    </submittedName>
</protein>
<feature type="region of interest" description="Disordered" evidence="1">
    <location>
        <begin position="75"/>
        <end position="102"/>
    </location>
</feature>
<proteinExistence type="predicted"/>
<organism evidence="2 3">
    <name type="scientific">Karstenula rhodostoma CBS 690.94</name>
    <dbReference type="NCBI Taxonomy" id="1392251"/>
    <lineage>
        <taxon>Eukaryota</taxon>
        <taxon>Fungi</taxon>
        <taxon>Dikarya</taxon>
        <taxon>Ascomycota</taxon>
        <taxon>Pezizomycotina</taxon>
        <taxon>Dothideomycetes</taxon>
        <taxon>Pleosporomycetidae</taxon>
        <taxon>Pleosporales</taxon>
        <taxon>Massarineae</taxon>
        <taxon>Didymosphaeriaceae</taxon>
        <taxon>Karstenula</taxon>
    </lineage>
</organism>
<name>A0A9P4UDU4_9PLEO</name>
<sequence length="241" mass="26273">MSIDWTGLAGVVGPDEVQHGFVRHVLSSGCGSPGHVCGTFRVCTLSNAYVVVPLTAYCPCCATCTTLTLAQTNRNETNRNGTNRNGTKRNGTEADSQPDRCSCTRGEAVEDKTVAVYDTYSTLSTQQYSRAGGRIPLPLAPLDLPMPVVGTNLASYHIMISHTRIPLKGFLQMFPWKGFRGARSRDVDMSPLSLCVRTYWGRGRGWGWGLGRPAYVHRGRAGWVMGKGKGKGVDWMDGWVV</sequence>
<comment type="caution">
    <text evidence="2">The sequence shown here is derived from an EMBL/GenBank/DDBJ whole genome shotgun (WGS) entry which is preliminary data.</text>
</comment>